<keyword evidence="1" id="KW-0472">Membrane</keyword>
<dbReference type="Pfam" id="PF07811">
    <property type="entry name" value="TadE"/>
    <property type="match status" value="1"/>
</dbReference>
<keyword evidence="1" id="KW-0812">Transmembrane</keyword>
<dbReference type="Proteomes" id="UP000193006">
    <property type="component" value="Chromosome"/>
</dbReference>
<dbReference type="EMBL" id="CP020814">
    <property type="protein sequence ID" value="ARK31992.1"/>
    <property type="molecule type" value="Genomic_DNA"/>
</dbReference>
<reference evidence="3 4" key="1">
    <citation type="submission" date="2017-04" db="EMBL/GenBank/DDBJ databases">
        <title>Bacillus krulwichiae AM31D Genome sequencing and assembly.</title>
        <authorList>
            <person name="Krulwich T.A."/>
            <person name="Anastor L."/>
            <person name="Ehrlich R."/>
            <person name="Ehrlich G.D."/>
            <person name="Janto B."/>
        </authorList>
    </citation>
    <scope>NUCLEOTIDE SEQUENCE [LARGE SCALE GENOMIC DNA]</scope>
    <source>
        <strain evidence="3 4">AM31D</strain>
    </source>
</reference>
<name>A0A1X9MLX1_9BACI</name>
<evidence type="ECO:0000256" key="1">
    <source>
        <dbReference type="SAM" id="Phobius"/>
    </source>
</evidence>
<gene>
    <name evidence="3" type="ORF">BkAM31D_20275</name>
</gene>
<keyword evidence="4" id="KW-1185">Reference proteome</keyword>
<feature type="transmembrane region" description="Helical" evidence="1">
    <location>
        <begin position="20"/>
        <end position="42"/>
    </location>
</feature>
<organism evidence="3 4">
    <name type="scientific">Halalkalibacter krulwichiae</name>
    <dbReference type="NCBI Taxonomy" id="199441"/>
    <lineage>
        <taxon>Bacteria</taxon>
        <taxon>Bacillati</taxon>
        <taxon>Bacillota</taxon>
        <taxon>Bacilli</taxon>
        <taxon>Bacillales</taxon>
        <taxon>Bacillaceae</taxon>
        <taxon>Halalkalibacter</taxon>
    </lineage>
</organism>
<accession>A0A1X9MLX1</accession>
<dbReference type="KEGG" id="bkw:BkAM31D_20275"/>
<sequence>MYKKFKKIIKNENGQAVTELALVLPLLIMLIVGGLLLGIVIYNQIVVVTSANQGARLGAALSANEDISPHAAATSARSTTESTLSRATTSCQPVHAARQGQSFRVEVTCHYNLPIPFMPSRLVELNHEASYHIFE</sequence>
<dbReference type="STRING" id="199441.BkAM31D_20275"/>
<dbReference type="RefSeq" id="WP_066156644.1">
    <property type="nucleotide sequence ID" value="NZ_CP020814.1"/>
</dbReference>
<evidence type="ECO:0000313" key="4">
    <source>
        <dbReference type="Proteomes" id="UP000193006"/>
    </source>
</evidence>
<keyword evidence="1" id="KW-1133">Transmembrane helix</keyword>
<feature type="domain" description="TadE-like" evidence="2">
    <location>
        <begin position="14"/>
        <end position="56"/>
    </location>
</feature>
<proteinExistence type="predicted"/>
<protein>
    <submittedName>
        <fullName evidence="3">TadE-like protein</fullName>
    </submittedName>
</protein>
<dbReference type="InterPro" id="IPR012495">
    <property type="entry name" value="TadE-like_dom"/>
</dbReference>
<evidence type="ECO:0000313" key="3">
    <source>
        <dbReference type="EMBL" id="ARK31992.1"/>
    </source>
</evidence>
<evidence type="ECO:0000259" key="2">
    <source>
        <dbReference type="Pfam" id="PF07811"/>
    </source>
</evidence>
<dbReference type="AlphaFoldDB" id="A0A1X9MLX1"/>